<feature type="domain" description="RCK N-terminal" evidence="12">
    <location>
        <begin position="473"/>
        <end position="598"/>
    </location>
</feature>
<evidence type="ECO:0000256" key="2">
    <source>
        <dbReference type="ARBA" id="ARBA00022448"/>
    </source>
</evidence>
<feature type="transmembrane region" description="Helical" evidence="11">
    <location>
        <begin position="121"/>
        <end position="141"/>
    </location>
</feature>
<evidence type="ECO:0000313" key="14">
    <source>
        <dbReference type="Proteomes" id="UP001497392"/>
    </source>
</evidence>
<name>A0ABP1G2I6_9CHLO</name>
<feature type="region of interest" description="Disordered" evidence="10">
    <location>
        <begin position="717"/>
        <end position="796"/>
    </location>
</feature>
<evidence type="ECO:0000256" key="3">
    <source>
        <dbReference type="ARBA" id="ARBA00022449"/>
    </source>
</evidence>
<dbReference type="Pfam" id="PF02254">
    <property type="entry name" value="TrkA_N"/>
    <property type="match status" value="1"/>
</dbReference>
<comment type="caution">
    <text evidence="13">The sequence shown here is derived from an EMBL/GenBank/DDBJ whole genome shotgun (WGS) entry which is preliminary data.</text>
</comment>
<keyword evidence="2" id="KW-0813">Transport</keyword>
<feature type="compositionally biased region" description="Low complexity" evidence="10">
    <location>
        <begin position="742"/>
        <end position="759"/>
    </location>
</feature>
<keyword evidence="7 11" id="KW-1133">Transmembrane helix</keyword>
<evidence type="ECO:0000256" key="1">
    <source>
        <dbReference type="ARBA" id="ARBA00004141"/>
    </source>
</evidence>
<dbReference type="PANTHER" id="PTHR46157:SF4">
    <property type="entry name" value="K(+) EFFLUX ANTIPORTER 3, CHLOROPLASTIC"/>
    <property type="match status" value="1"/>
</dbReference>
<keyword evidence="6" id="KW-0630">Potassium</keyword>
<evidence type="ECO:0000256" key="4">
    <source>
        <dbReference type="ARBA" id="ARBA00022538"/>
    </source>
</evidence>
<keyword evidence="14" id="KW-1185">Reference proteome</keyword>
<evidence type="ECO:0000256" key="7">
    <source>
        <dbReference type="ARBA" id="ARBA00022989"/>
    </source>
</evidence>
<keyword evidence="8" id="KW-0406">Ion transport</keyword>
<evidence type="ECO:0000256" key="8">
    <source>
        <dbReference type="ARBA" id="ARBA00023065"/>
    </source>
</evidence>
<feature type="transmembrane region" description="Helical" evidence="11">
    <location>
        <begin position="39"/>
        <end position="60"/>
    </location>
</feature>
<dbReference type="PROSITE" id="PS51201">
    <property type="entry name" value="RCK_N"/>
    <property type="match status" value="1"/>
</dbReference>
<proteinExistence type="predicted"/>
<dbReference type="SUPFAM" id="SSF51735">
    <property type="entry name" value="NAD(P)-binding Rossmann-fold domains"/>
    <property type="match status" value="1"/>
</dbReference>
<dbReference type="Pfam" id="PF00999">
    <property type="entry name" value="Na_H_Exchanger"/>
    <property type="match status" value="1"/>
</dbReference>
<dbReference type="InterPro" id="IPR006153">
    <property type="entry name" value="Cation/H_exchanger_TM"/>
</dbReference>
<feature type="transmembrane region" description="Helical" evidence="11">
    <location>
        <begin position="283"/>
        <end position="301"/>
    </location>
</feature>
<dbReference type="EMBL" id="CAXHTA020000012">
    <property type="protein sequence ID" value="CAL5225486.1"/>
    <property type="molecule type" value="Genomic_DNA"/>
</dbReference>
<evidence type="ECO:0000256" key="9">
    <source>
        <dbReference type="ARBA" id="ARBA00023136"/>
    </source>
</evidence>
<evidence type="ECO:0000313" key="13">
    <source>
        <dbReference type="EMBL" id="CAL5225486.1"/>
    </source>
</evidence>
<feature type="transmembrane region" description="Helical" evidence="11">
    <location>
        <begin position="171"/>
        <end position="190"/>
    </location>
</feature>
<evidence type="ECO:0000256" key="6">
    <source>
        <dbReference type="ARBA" id="ARBA00022958"/>
    </source>
</evidence>
<feature type="transmembrane region" description="Helical" evidence="11">
    <location>
        <begin position="202"/>
        <end position="222"/>
    </location>
</feature>
<dbReference type="Gene3D" id="1.20.1530.20">
    <property type="match status" value="1"/>
</dbReference>
<feature type="compositionally biased region" description="Low complexity" evidence="10">
    <location>
        <begin position="777"/>
        <end position="796"/>
    </location>
</feature>
<dbReference type="PANTHER" id="PTHR46157">
    <property type="entry name" value="K(+) EFFLUX ANTIPORTER 3, CHLOROPLASTIC"/>
    <property type="match status" value="1"/>
</dbReference>
<feature type="transmembrane region" description="Helical" evidence="11">
    <location>
        <begin position="360"/>
        <end position="381"/>
    </location>
</feature>
<keyword evidence="5 11" id="KW-0812">Transmembrane</keyword>
<evidence type="ECO:0000256" key="5">
    <source>
        <dbReference type="ARBA" id="ARBA00022692"/>
    </source>
</evidence>
<dbReference type="Proteomes" id="UP001497392">
    <property type="component" value="Unassembled WGS sequence"/>
</dbReference>
<keyword evidence="3" id="KW-0050">Antiport</keyword>
<dbReference type="InterPro" id="IPR003148">
    <property type="entry name" value="RCK_N"/>
</dbReference>
<evidence type="ECO:0000256" key="11">
    <source>
        <dbReference type="SAM" id="Phobius"/>
    </source>
</evidence>
<sequence>MQSNSGGRRPFLTGSRSFGRERQSRRGQRLVPHGIPDPLLPLGLDFLTFLAATVLVIPVFKSVKASPVLGFLFSGLVLGQLGLFRNQEELEKLSELGVLFLLFEMGLELSLDRLKALAKYAFGLGTVTMVACTLVFTGMSLPPGQGLGTQIMVKVFHASPKLAAVGSVDEAVVIGAALALSSSAFVLQLMSERGELATKFGSATLGILLLQDIAVVPFLVLLPLVENADLVGQPGQSTMTLVASFGPTLLKTLLGLGVLLLGGRIVLRRIFELVAEARSDETFVALCLLTVTGASLLTQKLGFSDTMGAFVAGVLLAETNYSTQVEADIRPFRGMLLGLFFVTTGASMDVSLLLHEWNIVLSLLVGLIAVKIGIIGSLAPFFGLNRQESIRTAFLLSQGGEFAFVLLSLANELKVLPTDLNRLLIIVVVLSMALTPFLAEAGKRFAESTLEDDSDGKSLSSGGQEQETTVPVSQAVVICGFGELGQTMANMLESPLAMSLERGKVPYVAFDMHPARLKPAREAGFNVLYGDASRPSVLEAAGITDPLVLAVAYTARARSVSAVRQLREHFKDTPIFARALDSLHAAELRTAGATDIITANTEVATEMGSQLLSYLGANANGVRVLVRELRKQMDNHVVELAEELMSDAQHLPKDPDGYVYKVDQKLLSSAEDTRNSFLRPPTNVVLERELRRDTSLRKGDANGSVLGSIDETQMFASQEQTSDGRHGQNGNSQASVREAEIAEQSAAAHDAHAENGGAEIKVVPDEGAASHPKHEVAATSSNEESTEVSSANSRQH</sequence>
<dbReference type="InterPro" id="IPR036291">
    <property type="entry name" value="NAD(P)-bd_dom_sf"/>
</dbReference>
<accession>A0ABP1G2I6</accession>
<evidence type="ECO:0000259" key="12">
    <source>
        <dbReference type="PROSITE" id="PS51201"/>
    </source>
</evidence>
<keyword evidence="4" id="KW-0633">Potassium transport</keyword>
<comment type="subcellular location">
    <subcellularLocation>
        <location evidence="1">Membrane</location>
        <topology evidence="1">Multi-pass membrane protein</topology>
    </subcellularLocation>
</comment>
<keyword evidence="9 11" id="KW-0472">Membrane</keyword>
<dbReference type="InterPro" id="IPR038770">
    <property type="entry name" value="Na+/solute_symporter_sf"/>
</dbReference>
<feature type="region of interest" description="Disordered" evidence="10">
    <location>
        <begin position="1"/>
        <end position="27"/>
    </location>
</feature>
<feature type="transmembrane region" description="Helical" evidence="11">
    <location>
        <begin position="67"/>
        <end position="84"/>
    </location>
</feature>
<evidence type="ECO:0000256" key="10">
    <source>
        <dbReference type="SAM" id="MobiDB-lite"/>
    </source>
</evidence>
<feature type="transmembrane region" description="Helical" evidence="11">
    <location>
        <begin position="242"/>
        <end position="262"/>
    </location>
</feature>
<reference evidence="13 14" key="1">
    <citation type="submission" date="2024-06" db="EMBL/GenBank/DDBJ databases">
        <authorList>
            <person name="Kraege A."/>
            <person name="Thomma B."/>
        </authorList>
    </citation>
    <scope>NUCLEOTIDE SEQUENCE [LARGE SCALE GENOMIC DNA]</scope>
</reference>
<protein>
    <submittedName>
        <fullName evidence="13">G8311 protein</fullName>
    </submittedName>
</protein>
<gene>
    <name evidence="13" type="primary">g8311</name>
    <name evidence="13" type="ORF">VP750_LOCUS7145</name>
</gene>
<dbReference type="Gene3D" id="3.40.50.720">
    <property type="entry name" value="NAD(P)-binding Rossmann-like Domain"/>
    <property type="match status" value="1"/>
</dbReference>
<feature type="transmembrane region" description="Helical" evidence="11">
    <location>
        <begin position="335"/>
        <end position="354"/>
    </location>
</feature>
<organism evidence="13 14">
    <name type="scientific">Coccomyxa viridis</name>
    <dbReference type="NCBI Taxonomy" id="1274662"/>
    <lineage>
        <taxon>Eukaryota</taxon>
        <taxon>Viridiplantae</taxon>
        <taxon>Chlorophyta</taxon>
        <taxon>core chlorophytes</taxon>
        <taxon>Trebouxiophyceae</taxon>
        <taxon>Trebouxiophyceae incertae sedis</taxon>
        <taxon>Coccomyxaceae</taxon>
        <taxon>Coccomyxa</taxon>
    </lineage>
</organism>
<feature type="region of interest" description="Disordered" evidence="10">
    <location>
        <begin position="449"/>
        <end position="468"/>
    </location>
</feature>